<dbReference type="PROSITE" id="PS00062">
    <property type="entry name" value="ALDOKETO_REDUCTASE_2"/>
    <property type="match status" value="1"/>
</dbReference>
<dbReference type="PRINTS" id="PR00069">
    <property type="entry name" value="ALDKETRDTASE"/>
</dbReference>
<evidence type="ECO:0000256" key="4">
    <source>
        <dbReference type="PIRSR" id="PIRSR000097-1"/>
    </source>
</evidence>
<feature type="signal peptide" evidence="7">
    <location>
        <begin position="1"/>
        <end position="16"/>
    </location>
</feature>
<dbReference type="Pfam" id="PF00248">
    <property type="entry name" value="Aldo_ket_red"/>
    <property type="match status" value="1"/>
</dbReference>
<comment type="similarity">
    <text evidence="1">Belongs to the aldo/keto reductase family.</text>
</comment>
<feature type="domain" description="NADP-dependent oxidoreductase" evidence="8">
    <location>
        <begin position="45"/>
        <end position="309"/>
    </location>
</feature>
<dbReference type="EMBL" id="NAJP01000007">
    <property type="protein sequence ID" value="TKA46906.1"/>
    <property type="molecule type" value="Genomic_DNA"/>
</dbReference>
<evidence type="ECO:0000256" key="6">
    <source>
        <dbReference type="PIRSR" id="PIRSR000097-3"/>
    </source>
</evidence>
<evidence type="ECO:0000256" key="5">
    <source>
        <dbReference type="PIRSR" id="PIRSR000097-2"/>
    </source>
</evidence>
<dbReference type="Proteomes" id="UP000310066">
    <property type="component" value="Unassembled WGS sequence"/>
</dbReference>
<protein>
    <recommendedName>
        <fullName evidence="8">NADP-dependent oxidoreductase domain-containing protein</fullName>
    </recommendedName>
</protein>
<dbReference type="GO" id="GO:0016616">
    <property type="term" value="F:oxidoreductase activity, acting on the CH-OH group of donors, NAD or NADP as acceptor"/>
    <property type="evidence" value="ECO:0007669"/>
    <property type="project" value="UniProtKB-ARBA"/>
</dbReference>
<dbReference type="FunFam" id="3.20.20.100:FF:000002">
    <property type="entry name" value="2,5-diketo-D-gluconic acid reductase A"/>
    <property type="match status" value="1"/>
</dbReference>
<comment type="caution">
    <text evidence="9">The sequence shown here is derived from an EMBL/GenBank/DDBJ whole genome shotgun (WGS) entry which is preliminary data.</text>
</comment>
<sequence length="334" mass="37008">MRLTTAVLPLAASAFALQHDGVQIPLEPSTAIPSGPSTLDTIPLLGFGTWNLKGDNVSEAVSWAIQTGYRHIDCAAAYGNEKEVGKGIADGLLKTGLKREDLWITSKLWNDHHGTTAPQTAIDTTLRNLGLTYLDLYHMHWPVSQSHFHKNTIEYLPTWSSMVLLLQKSKTRHIGISNFSPPQLHDLLAHSPHKPYAHQMELHPYLQQSEWLAFHDEHGIKVTAYSPLAGSNPTYGDYPEGLEPLLNNTVLRSIAAKRGCTPAQVALAWGMGRGTSVIPKSQHKERIEEDFGSLECELEEGDVEMVDGLGVVRHRFNNPSEDWKVNLYEGLEGV</sequence>
<dbReference type="AlphaFoldDB" id="A0A4U0VFC5"/>
<dbReference type="InterPro" id="IPR023210">
    <property type="entry name" value="NADP_OxRdtase_dom"/>
</dbReference>
<keyword evidence="3" id="KW-0560">Oxidoreductase</keyword>
<organism evidence="9 10">
    <name type="scientific">Friedmanniomyces endolithicus</name>
    <dbReference type="NCBI Taxonomy" id="329885"/>
    <lineage>
        <taxon>Eukaryota</taxon>
        <taxon>Fungi</taxon>
        <taxon>Dikarya</taxon>
        <taxon>Ascomycota</taxon>
        <taxon>Pezizomycotina</taxon>
        <taxon>Dothideomycetes</taxon>
        <taxon>Dothideomycetidae</taxon>
        <taxon>Mycosphaerellales</taxon>
        <taxon>Teratosphaeriaceae</taxon>
        <taxon>Friedmanniomyces</taxon>
    </lineage>
</organism>
<feature type="binding site" evidence="5">
    <location>
        <position position="140"/>
    </location>
    <ligand>
        <name>substrate</name>
    </ligand>
</feature>
<evidence type="ECO:0000313" key="10">
    <source>
        <dbReference type="Proteomes" id="UP000310066"/>
    </source>
</evidence>
<name>A0A4U0VFC5_9PEZI</name>
<dbReference type="PIRSF" id="PIRSF000097">
    <property type="entry name" value="AKR"/>
    <property type="match status" value="1"/>
</dbReference>
<evidence type="ECO:0000256" key="7">
    <source>
        <dbReference type="SAM" id="SignalP"/>
    </source>
</evidence>
<keyword evidence="2" id="KW-0521">NADP</keyword>
<dbReference type="InterPro" id="IPR036812">
    <property type="entry name" value="NAD(P)_OxRdtase_dom_sf"/>
</dbReference>
<dbReference type="CDD" id="cd19071">
    <property type="entry name" value="AKR_AKR1-5-like"/>
    <property type="match status" value="1"/>
</dbReference>
<dbReference type="SUPFAM" id="SSF51430">
    <property type="entry name" value="NAD(P)-linked oxidoreductase"/>
    <property type="match status" value="1"/>
</dbReference>
<evidence type="ECO:0000256" key="3">
    <source>
        <dbReference type="ARBA" id="ARBA00023002"/>
    </source>
</evidence>
<evidence type="ECO:0000259" key="8">
    <source>
        <dbReference type="Pfam" id="PF00248"/>
    </source>
</evidence>
<reference evidence="9 10" key="1">
    <citation type="submission" date="2017-03" db="EMBL/GenBank/DDBJ databases">
        <title>Genomes of endolithic fungi from Antarctica.</title>
        <authorList>
            <person name="Coleine C."/>
            <person name="Masonjones S."/>
            <person name="Stajich J.E."/>
        </authorList>
    </citation>
    <scope>NUCLEOTIDE SEQUENCE [LARGE SCALE GENOMIC DNA]</scope>
    <source>
        <strain evidence="9 10">CCFEE 5311</strain>
    </source>
</reference>
<feature type="site" description="Lowers pKa of active site Tyr" evidence="6">
    <location>
        <position position="107"/>
    </location>
</feature>
<dbReference type="PROSITE" id="PS00798">
    <property type="entry name" value="ALDOKETO_REDUCTASE_1"/>
    <property type="match status" value="1"/>
</dbReference>
<dbReference type="Gene3D" id="3.20.20.100">
    <property type="entry name" value="NADP-dependent oxidoreductase domain"/>
    <property type="match status" value="1"/>
</dbReference>
<proteinExistence type="inferred from homology"/>
<evidence type="ECO:0000313" key="9">
    <source>
        <dbReference type="EMBL" id="TKA46906.1"/>
    </source>
</evidence>
<dbReference type="InterPro" id="IPR018170">
    <property type="entry name" value="Aldo/ket_reductase_CS"/>
</dbReference>
<dbReference type="PANTHER" id="PTHR43827:SF3">
    <property type="entry name" value="NADP-DEPENDENT OXIDOREDUCTASE DOMAIN-CONTAINING PROTEIN"/>
    <property type="match status" value="1"/>
</dbReference>
<keyword evidence="7" id="KW-0732">Signal</keyword>
<dbReference type="OrthoDB" id="416253at2759"/>
<accession>A0A4U0VFC5</accession>
<evidence type="ECO:0000256" key="2">
    <source>
        <dbReference type="ARBA" id="ARBA00022857"/>
    </source>
</evidence>
<gene>
    <name evidence="9" type="ORF">B0A54_03862</name>
</gene>
<dbReference type="STRING" id="329885.A0A4U0VFC5"/>
<feature type="chain" id="PRO_5020455113" description="NADP-dependent oxidoreductase domain-containing protein" evidence="7">
    <location>
        <begin position="17"/>
        <end position="334"/>
    </location>
</feature>
<evidence type="ECO:0000256" key="1">
    <source>
        <dbReference type="ARBA" id="ARBA00007905"/>
    </source>
</evidence>
<feature type="active site" description="Proton donor" evidence="4">
    <location>
        <position position="78"/>
    </location>
</feature>
<dbReference type="InterPro" id="IPR020471">
    <property type="entry name" value="AKR"/>
</dbReference>
<dbReference type="PANTHER" id="PTHR43827">
    <property type="entry name" value="2,5-DIKETO-D-GLUCONIC ACID REDUCTASE"/>
    <property type="match status" value="1"/>
</dbReference>